<sequence>MFWHSTVVLKKKMKSCKELSSFFYVEKTSNSFVDNFTFVRLSLFPFS</sequence>
<name>M6BMQ9_LEPBO</name>
<protein>
    <submittedName>
        <fullName evidence="1">Uncharacterized protein</fullName>
    </submittedName>
</protein>
<dbReference type="AlphaFoldDB" id="M6BMQ9"/>
<dbReference type="Proteomes" id="UP000011873">
    <property type="component" value="Unassembled WGS sequence"/>
</dbReference>
<evidence type="ECO:0000313" key="1">
    <source>
        <dbReference type="EMBL" id="EMJ79886.1"/>
    </source>
</evidence>
<gene>
    <name evidence="1" type="ORF">LEP1GSC016_1760</name>
</gene>
<dbReference type="EMBL" id="ANMU01000119">
    <property type="protein sequence ID" value="EMJ79886.1"/>
    <property type="molecule type" value="Genomic_DNA"/>
</dbReference>
<accession>M6BMQ9</accession>
<dbReference type="PATRIC" id="fig|1218567.3.peg.3138"/>
<reference evidence="1 2" key="1">
    <citation type="submission" date="2013-01" db="EMBL/GenBank/DDBJ databases">
        <authorList>
            <person name="Harkins D.M."/>
            <person name="Durkin A.S."/>
            <person name="Brinkac L.M."/>
            <person name="Haft D.H."/>
            <person name="Selengut J.D."/>
            <person name="Sanka R."/>
            <person name="DePew J."/>
            <person name="Purushe J."/>
            <person name="Galloway R.L."/>
            <person name="Vinetz J.M."/>
            <person name="Sutton G.G."/>
            <person name="Nierman W.C."/>
            <person name="Fouts D.E."/>
        </authorList>
    </citation>
    <scope>NUCLEOTIDE SEQUENCE [LARGE SCALE GENOMIC DNA]</scope>
    <source>
        <strain evidence="1 2">Sponselee CDC</strain>
    </source>
</reference>
<evidence type="ECO:0000313" key="2">
    <source>
        <dbReference type="Proteomes" id="UP000011873"/>
    </source>
</evidence>
<comment type="caution">
    <text evidence="1">The sequence shown here is derived from an EMBL/GenBank/DDBJ whole genome shotgun (WGS) entry which is preliminary data.</text>
</comment>
<proteinExistence type="predicted"/>
<organism evidence="1 2">
    <name type="scientific">Leptospira borgpetersenii serovar Hardjo-bovis str. Sponselee</name>
    <dbReference type="NCBI Taxonomy" id="1303729"/>
    <lineage>
        <taxon>Bacteria</taxon>
        <taxon>Pseudomonadati</taxon>
        <taxon>Spirochaetota</taxon>
        <taxon>Spirochaetia</taxon>
        <taxon>Leptospirales</taxon>
        <taxon>Leptospiraceae</taxon>
        <taxon>Leptospira</taxon>
    </lineage>
</organism>